<reference evidence="5 6" key="1">
    <citation type="submission" date="2017-09" db="EMBL/GenBank/DDBJ databases">
        <title>Complete genome of Salmonella enterica subsp. diarizonae isolated from stool of a patient with bacterial enteropathy.</title>
        <authorList>
            <person name="Zhou J."/>
            <person name="Chen Q."/>
            <person name="Guo L."/>
            <person name="Fan J."/>
        </authorList>
    </citation>
    <scope>NUCLEOTIDE SEQUENCE [LARGE SCALE GENOMIC DNA]</scope>
    <source>
        <strain evidence="5 6">HZS154</strain>
    </source>
</reference>
<keyword evidence="1" id="KW-1188">Viral release from host cell</keyword>
<name>A0A2I5HFB7_SALDZ</name>
<dbReference type="AlphaFoldDB" id="A0A2I5HFB7"/>
<feature type="region of interest" description="Disordered" evidence="2">
    <location>
        <begin position="98"/>
        <end position="120"/>
    </location>
</feature>
<feature type="compositionally biased region" description="Basic and acidic residues" evidence="2">
    <location>
        <begin position="99"/>
        <end position="118"/>
    </location>
</feature>
<dbReference type="InterPro" id="IPR035421">
    <property type="entry name" value="Terminase_6C"/>
</dbReference>
<dbReference type="Pfam" id="PF03237">
    <property type="entry name" value="Terminase_6N"/>
    <property type="match status" value="1"/>
</dbReference>
<accession>A0A2I5HFB7</accession>
<dbReference type="InterPro" id="IPR027417">
    <property type="entry name" value="P-loop_NTPase"/>
</dbReference>
<evidence type="ECO:0000313" key="5">
    <source>
        <dbReference type="EMBL" id="ATW54233.1"/>
    </source>
</evidence>
<dbReference type="RefSeq" id="WP_100212344.1">
    <property type="nucleotide sequence ID" value="NZ_CP023345.1"/>
</dbReference>
<dbReference type="Pfam" id="PF17289">
    <property type="entry name" value="Terminase_6C"/>
    <property type="match status" value="1"/>
</dbReference>
<gene>
    <name evidence="5" type="ORF">CNQ75_06655</name>
</gene>
<protein>
    <submittedName>
        <fullName evidence="5">Oxidoreductase</fullName>
    </submittedName>
</protein>
<evidence type="ECO:0000259" key="3">
    <source>
        <dbReference type="Pfam" id="PF06056"/>
    </source>
</evidence>
<proteinExistence type="predicted"/>
<dbReference type="Gene3D" id="3.30.420.240">
    <property type="match status" value="1"/>
</dbReference>
<dbReference type="Proteomes" id="UP000230639">
    <property type="component" value="Chromosome"/>
</dbReference>
<dbReference type="EMBL" id="CP023345">
    <property type="protein sequence ID" value="ATW54233.1"/>
    <property type="molecule type" value="Genomic_DNA"/>
</dbReference>
<dbReference type="Pfam" id="PF06056">
    <property type="entry name" value="Terminase_5"/>
    <property type="match status" value="1"/>
</dbReference>
<dbReference type="Gene3D" id="3.40.50.300">
    <property type="entry name" value="P-loop containing nucleotide triphosphate hydrolases"/>
    <property type="match status" value="1"/>
</dbReference>
<feature type="domain" description="Terminase large subunit gp17-like C-terminal" evidence="4">
    <location>
        <begin position="405"/>
        <end position="564"/>
    </location>
</feature>
<evidence type="ECO:0000313" key="6">
    <source>
        <dbReference type="Proteomes" id="UP000230639"/>
    </source>
</evidence>
<organism evidence="5 6">
    <name type="scientific">Salmonella diarizonae</name>
    <dbReference type="NCBI Taxonomy" id="59204"/>
    <lineage>
        <taxon>Bacteria</taxon>
        <taxon>Pseudomonadati</taxon>
        <taxon>Pseudomonadota</taxon>
        <taxon>Gammaproteobacteria</taxon>
        <taxon>Enterobacterales</taxon>
        <taxon>Enterobacteriaceae</taxon>
        <taxon>Salmonella</taxon>
    </lineage>
</organism>
<evidence type="ECO:0000256" key="1">
    <source>
        <dbReference type="ARBA" id="ARBA00022612"/>
    </source>
</evidence>
<evidence type="ECO:0000259" key="4">
    <source>
        <dbReference type="Pfam" id="PF17289"/>
    </source>
</evidence>
<sequence length="581" mass="66717">MELSENDIDPRRQAMYLYWQGYRISRIAEYLGEKPATVHSWKRRDGWENYSPLQQIEHTTAARYNQLVGKSHKDPGDFKELDLLGRQMERHARIGRFGETGRESDLNPNVERRTEERKKPTRNHFLDEQIADLEAAFHGIIRPYQKKWFDNRHQDIRAILKTRQCGATWYFAREALLGALKDGRNKIFLSASKSQALVFRREIIKFARQVGVKLSGNPIVLSNGAELHFLGTNASTAQSYNGDLYVDEFFWIGGFKEIQNTASGMATLDDMHITYMSTPSTYSHEAYGLWSGADYNRDLPAAERVEIPLTHDRLKDGLLCADGIWRQMLTIYDAVAGGMKASPEKLRRKNTGVNFDNKYMCQFLDDSESVFPFSLLRSRMVDAMEKWRDFKPWANRPLGDRPVWIGYDPSSTGDSCGCAVVAPPRFAGEPFRILERYQWHEPNFQVQADKIRELTQRYNVTHIGIDETGGIGRAVAQIVKTFYPMVESMHYNAAMKTDLIVKARSVIEARRIEFDYGHTDIAQAFMAIRKIVTPSGKYVSYETSRSEEISHGDVAWAVMMALIHEPMSGYEEDSQGMMEIY</sequence>
<feature type="domain" description="Terminase ATPase subunit N-terminal" evidence="3">
    <location>
        <begin position="9"/>
        <end position="65"/>
    </location>
</feature>
<dbReference type="InterPro" id="IPR010332">
    <property type="entry name" value="ATPase_terminase-su_N"/>
</dbReference>
<evidence type="ECO:0000256" key="2">
    <source>
        <dbReference type="SAM" id="MobiDB-lite"/>
    </source>
</evidence>